<evidence type="ECO:0000256" key="1">
    <source>
        <dbReference type="ARBA" id="ARBA00004141"/>
    </source>
</evidence>
<feature type="transmembrane region" description="Helical" evidence="6">
    <location>
        <begin position="144"/>
        <end position="168"/>
    </location>
</feature>
<evidence type="ECO:0000256" key="5">
    <source>
        <dbReference type="ARBA" id="ARBA00023136"/>
    </source>
</evidence>
<evidence type="ECO:0008006" key="9">
    <source>
        <dbReference type="Google" id="ProtNLM"/>
    </source>
</evidence>
<comment type="subcellular location">
    <subcellularLocation>
        <location evidence="1">Membrane</location>
        <topology evidence="1">Multi-pass membrane protein</topology>
    </subcellularLocation>
</comment>
<dbReference type="GO" id="GO:0016020">
    <property type="term" value="C:membrane"/>
    <property type="evidence" value="ECO:0007669"/>
    <property type="project" value="UniProtKB-SubCell"/>
</dbReference>
<organism evidence="7 8">
    <name type="scientific">Alectoria fallacina</name>
    <dbReference type="NCBI Taxonomy" id="1903189"/>
    <lineage>
        <taxon>Eukaryota</taxon>
        <taxon>Fungi</taxon>
        <taxon>Dikarya</taxon>
        <taxon>Ascomycota</taxon>
        <taxon>Pezizomycotina</taxon>
        <taxon>Lecanoromycetes</taxon>
        <taxon>OSLEUM clade</taxon>
        <taxon>Lecanoromycetidae</taxon>
        <taxon>Lecanorales</taxon>
        <taxon>Lecanorineae</taxon>
        <taxon>Parmeliaceae</taxon>
        <taxon>Alectoria</taxon>
    </lineage>
</organism>
<sequence>MAEVERHGSHVAKDYELQSRGLENTSSQDNDEQQLDVLSRLGKLPVLKRNFGFLSILGFTCTILVTWEAVFIIFDVSILNGGPAGFIYGFLFVWAGALATYASLGELASMSAPTAGGQYHWVAMLAPPGSHKILSYMTGWLTVIGWQANFATANLVSAALIQGLIVLTRPNYDPKPYHHMLLFWAVMAFAVFINVLASTVLPKFEGFILVLHIVGYFAILLPLLILGEHQDPHQVFGLWLNLGNLPTQGTSFMVGLLGPVFMFLGADGAVHMSEEIQNAPTIVPWSILFSIVINGALALSMMIATLFVTVDLQSSLQSPTGYAFMNIFVQATGSLAGATVMACIVTVMQLFANVGILASCSRMSWSFARDRGLPGYMTLAKVNPRTSIPVATIVATTMISTLLSFIILGSSTAFNNIVSIAVAGLSASYALAIGLLLWRRTTGGIRHSPLSGSQLTNTPGFELSWGPWYMPGILGPAVNSFAIIYVLIILFFSFWPPDVPVEAANMNYTILVTGAVLIFSVIWYLAWGRRDYKGPVIEAASVL</sequence>
<evidence type="ECO:0000256" key="4">
    <source>
        <dbReference type="ARBA" id="ARBA00022989"/>
    </source>
</evidence>
<gene>
    <name evidence="7" type="ORF">ALECFALPRED_007484</name>
</gene>
<evidence type="ECO:0000256" key="2">
    <source>
        <dbReference type="ARBA" id="ARBA00022448"/>
    </source>
</evidence>
<feature type="transmembrane region" description="Helical" evidence="6">
    <location>
        <begin position="238"/>
        <end position="262"/>
    </location>
</feature>
<dbReference type="PIRSF" id="PIRSF006060">
    <property type="entry name" value="AA_transporter"/>
    <property type="match status" value="1"/>
</dbReference>
<evidence type="ECO:0000256" key="3">
    <source>
        <dbReference type="ARBA" id="ARBA00022692"/>
    </source>
</evidence>
<evidence type="ECO:0000256" key="6">
    <source>
        <dbReference type="SAM" id="Phobius"/>
    </source>
</evidence>
<protein>
    <recommendedName>
        <fullName evidence="9">Amino acid transporter</fullName>
    </recommendedName>
</protein>
<keyword evidence="8" id="KW-1185">Reference proteome</keyword>
<feature type="transmembrane region" description="Helical" evidence="6">
    <location>
        <begin position="282"/>
        <end position="310"/>
    </location>
</feature>
<name>A0A8H3GB64_9LECA</name>
<feature type="transmembrane region" description="Helical" evidence="6">
    <location>
        <begin position="51"/>
        <end position="74"/>
    </location>
</feature>
<comment type="caution">
    <text evidence="7">The sequence shown here is derived from an EMBL/GenBank/DDBJ whole genome shotgun (WGS) entry which is preliminary data.</text>
</comment>
<feature type="transmembrane region" description="Helical" evidence="6">
    <location>
        <begin position="507"/>
        <end position="527"/>
    </location>
</feature>
<feature type="transmembrane region" description="Helical" evidence="6">
    <location>
        <begin position="86"/>
        <end position="104"/>
    </location>
</feature>
<keyword evidence="2" id="KW-0813">Transport</keyword>
<keyword evidence="5 6" id="KW-0472">Membrane</keyword>
<keyword evidence="3 6" id="KW-0812">Transmembrane</keyword>
<accession>A0A8H3GB64</accession>
<dbReference type="GO" id="GO:0022857">
    <property type="term" value="F:transmembrane transporter activity"/>
    <property type="evidence" value="ECO:0007669"/>
    <property type="project" value="InterPro"/>
</dbReference>
<dbReference type="InterPro" id="IPR002293">
    <property type="entry name" value="AA/rel_permease1"/>
</dbReference>
<keyword evidence="4 6" id="KW-1133">Transmembrane helix</keyword>
<dbReference type="PANTHER" id="PTHR45649">
    <property type="entry name" value="AMINO-ACID PERMEASE BAT1"/>
    <property type="match status" value="1"/>
</dbReference>
<feature type="transmembrane region" description="Helical" evidence="6">
    <location>
        <begin position="388"/>
        <end position="411"/>
    </location>
</feature>
<feature type="transmembrane region" description="Helical" evidence="6">
    <location>
        <begin position="417"/>
        <end position="438"/>
    </location>
</feature>
<dbReference type="Gene3D" id="1.20.1740.10">
    <property type="entry name" value="Amino acid/polyamine transporter I"/>
    <property type="match status" value="1"/>
</dbReference>
<proteinExistence type="predicted"/>
<feature type="transmembrane region" description="Helical" evidence="6">
    <location>
        <begin position="473"/>
        <end position="495"/>
    </location>
</feature>
<dbReference type="AlphaFoldDB" id="A0A8H3GB64"/>
<evidence type="ECO:0000313" key="8">
    <source>
        <dbReference type="Proteomes" id="UP000664203"/>
    </source>
</evidence>
<reference evidence="7" key="1">
    <citation type="submission" date="2021-03" db="EMBL/GenBank/DDBJ databases">
        <authorList>
            <person name="Tagirdzhanova G."/>
        </authorList>
    </citation>
    <scope>NUCLEOTIDE SEQUENCE</scope>
</reference>
<feature type="transmembrane region" description="Helical" evidence="6">
    <location>
        <begin position="207"/>
        <end position="226"/>
    </location>
</feature>
<dbReference type="OrthoDB" id="3257095at2759"/>
<dbReference type="PANTHER" id="PTHR45649:SF1">
    <property type="entry name" value="TRANSPORTER, PUTATIVE (EUROFUNG)-RELATED"/>
    <property type="match status" value="1"/>
</dbReference>
<feature type="transmembrane region" description="Helical" evidence="6">
    <location>
        <begin position="180"/>
        <end position="201"/>
    </location>
</feature>
<dbReference type="Pfam" id="PF13520">
    <property type="entry name" value="AA_permease_2"/>
    <property type="match status" value="1"/>
</dbReference>
<dbReference type="EMBL" id="CAJPDR010000497">
    <property type="protein sequence ID" value="CAF9938042.1"/>
    <property type="molecule type" value="Genomic_DNA"/>
</dbReference>
<evidence type="ECO:0000313" key="7">
    <source>
        <dbReference type="EMBL" id="CAF9938042.1"/>
    </source>
</evidence>
<dbReference type="Proteomes" id="UP000664203">
    <property type="component" value="Unassembled WGS sequence"/>
</dbReference>